<evidence type="ECO:0000313" key="2">
    <source>
        <dbReference type="Proteomes" id="UP000199365"/>
    </source>
</evidence>
<dbReference type="Proteomes" id="UP000199365">
    <property type="component" value="Unassembled WGS sequence"/>
</dbReference>
<accession>A0A1H1JRZ9</accession>
<reference evidence="2" key="1">
    <citation type="submission" date="2016-10" db="EMBL/GenBank/DDBJ databases">
        <authorList>
            <person name="Varghese N."/>
            <person name="Submissions S."/>
        </authorList>
    </citation>
    <scope>NUCLEOTIDE SEQUENCE [LARGE SCALE GENOMIC DNA]</scope>
    <source>
        <strain evidence="2">DUS833</strain>
    </source>
</reference>
<dbReference type="Pfam" id="PF14354">
    <property type="entry name" value="Lar_restr_allev"/>
    <property type="match status" value="1"/>
</dbReference>
<evidence type="ECO:0000313" key="1">
    <source>
        <dbReference type="EMBL" id="SDR52692.1"/>
    </source>
</evidence>
<dbReference type="EMBL" id="FNKX01000002">
    <property type="protein sequence ID" value="SDR52692.1"/>
    <property type="molecule type" value="Genomic_DNA"/>
</dbReference>
<gene>
    <name evidence="1" type="ORF">SAMN05445850_5524</name>
</gene>
<protein>
    <submittedName>
        <fullName evidence="1">Restriction alleviation protein Lar</fullName>
    </submittedName>
</protein>
<sequence length="219" mass="23408">MTPPQDSAQAMSDELKSCPFCGGAADTNLSMREPFILCKGCHTSSPLCPTLNDAKAAWNRRDAASAQATGQAMADGLARVPQNPTAEMVKAGGRARIDHFNRNGTTLTPKDANRVAEAIYRAMIDVAPAIPPQDAAQIRDADDSDLFTLLCEIRAACGDNGGRERDELVGFIGEVRRDAERYRAFFDSGLPICFCGVDYYDKASLDAAIAASAEKGDKA</sequence>
<dbReference type="STRING" id="157910.SAMN05445850_5524"/>
<organism evidence="1 2">
    <name type="scientific">Paraburkholderia tuberum</name>
    <dbReference type="NCBI Taxonomy" id="157910"/>
    <lineage>
        <taxon>Bacteria</taxon>
        <taxon>Pseudomonadati</taxon>
        <taxon>Pseudomonadota</taxon>
        <taxon>Betaproteobacteria</taxon>
        <taxon>Burkholderiales</taxon>
        <taxon>Burkholderiaceae</taxon>
        <taxon>Paraburkholderia</taxon>
    </lineage>
</organism>
<name>A0A1H1JRZ9_9BURK</name>
<proteinExistence type="predicted"/>
<dbReference type="AlphaFoldDB" id="A0A1H1JRZ9"/>
<keyword evidence="2" id="KW-1185">Reference proteome</keyword>